<evidence type="ECO:0000259" key="5">
    <source>
        <dbReference type="PROSITE" id="PS50208"/>
    </source>
</evidence>
<dbReference type="AlphaFoldDB" id="A0AAV2H4S0"/>
<dbReference type="PROSITE" id="PS50207">
    <property type="entry name" value="CASPASE_P10"/>
    <property type="match status" value="1"/>
</dbReference>
<dbReference type="InterPro" id="IPR001309">
    <property type="entry name" value="Pept_C14_p20"/>
</dbReference>
<evidence type="ECO:0000313" key="6">
    <source>
        <dbReference type="EMBL" id="CAL1528600.1"/>
    </source>
</evidence>
<dbReference type="GO" id="GO:0004197">
    <property type="term" value="F:cysteine-type endopeptidase activity"/>
    <property type="evidence" value="ECO:0007669"/>
    <property type="project" value="InterPro"/>
</dbReference>
<feature type="domain" description="Caspase family p20" evidence="5">
    <location>
        <begin position="196"/>
        <end position="330"/>
    </location>
</feature>
<organism evidence="6 7">
    <name type="scientific">Lymnaea stagnalis</name>
    <name type="common">Great pond snail</name>
    <name type="synonym">Helix stagnalis</name>
    <dbReference type="NCBI Taxonomy" id="6523"/>
    <lineage>
        <taxon>Eukaryota</taxon>
        <taxon>Metazoa</taxon>
        <taxon>Spiralia</taxon>
        <taxon>Lophotrochozoa</taxon>
        <taxon>Mollusca</taxon>
        <taxon>Gastropoda</taxon>
        <taxon>Heterobranchia</taxon>
        <taxon>Euthyneura</taxon>
        <taxon>Panpulmonata</taxon>
        <taxon>Hygrophila</taxon>
        <taxon>Lymnaeoidea</taxon>
        <taxon>Lymnaeidae</taxon>
        <taxon>Lymnaea</taxon>
    </lineage>
</organism>
<dbReference type="PROSITE" id="PS01122">
    <property type="entry name" value="CASPASE_CYS"/>
    <property type="match status" value="1"/>
</dbReference>
<dbReference type="EMBL" id="CAXITT010000034">
    <property type="protein sequence ID" value="CAL1528600.1"/>
    <property type="molecule type" value="Genomic_DNA"/>
</dbReference>
<feature type="compositionally biased region" description="Polar residues" evidence="3">
    <location>
        <begin position="338"/>
        <end position="354"/>
    </location>
</feature>
<proteinExistence type="inferred from homology"/>
<feature type="region of interest" description="Disordered" evidence="3">
    <location>
        <begin position="130"/>
        <end position="191"/>
    </location>
</feature>
<accession>A0AAV2H4S0</accession>
<evidence type="ECO:0000256" key="3">
    <source>
        <dbReference type="SAM" id="MobiDB-lite"/>
    </source>
</evidence>
<evidence type="ECO:0000256" key="2">
    <source>
        <dbReference type="RuleBase" id="RU003971"/>
    </source>
</evidence>
<feature type="domain" description="Caspase family p10" evidence="4">
    <location>
        <begin position="367"/>
        <end position="454"/>
    </location>
</feature>
<evidence type="ECO:0000259" key="4">
    <source>
        <dbReference type="PROSITE" id="PS50207"/>
    </source>
</evidence>
<dbReference type="InterPro" id="IPR002398">
    <property type="entry name" value="Pept_C14"/>
</dbReference>
<sequence>MVSSEPLKYHRFMVEVMNICCHDISTSVDYEFLRARLRGIFPSTTLSRAEAKRASCDIMIELCDHAKRLSFEDFSHFVCAIDVDYPDVAEKIREKFHELSNHQLPNTKQKLAAAVEQTPVICKYDEQQQKWQNSNSSSENSLSSISPSLESQAKATAPGIDSNRTNQPATPNAKAIGPTSSLGRQQSEEYPMNTRPRGLALIINNVNFDHFSQRRGSNEDMRMIFNMFKKLDFQVTMESDKTGKQMKQLLENFAKYEPLKSVSALSVVLLSHGTDNDCIFGIDGSLRGDEPVKGTFISKFELGQFFTAKNCPSMAQKPKLFIIQACRGNVEDAPITDMQPSNPNRLTHDAPNSHTRGDFLQSDSPSNRPRVADTADMCFVHSSSLGYKAYRAVTNGSPFIKTFTETVEEHAGRLHFLEIIQKVQGSFGTQALTNHMMTMPDCSTQLLKKWYLLPSHP</sequence>
<dbReference type="Pfam" id="PF00656">
    <property type="entry name" value="Peptidase_C14"/>
    <property type="match status" value="1"/>
</dbReference>
<dbReference type="InterPro" id="IPR033139">
    <property type="entry name" value="Caspase_cys_AS"/>
</dbReference>
<comment type="similarity">
    <text evidence="1 2">Belongs to the peptidase C14A family.</text>
</comment>
<dbReference type="Gene3D" id="3.40.50.1460">
    <property type="match status" value="1"/>
</dbReference>
<dbReference type="PRINTS" id="PR00376">
    <property type="entry name" value="IL1BCENZYME"/>
</dbReference>
<dbReference type="SUPFAM" id="SSF52129">
    <property type="entry name" value="Caspase-like"/>
    <property type="match status" value="1"/>
</dbReference>
<reference evidence="6 7" key="1">
    <citation type="submission" date="2024-04" db="EMBL/GenBank/DDBJ databases">
        <authorList>
            <consortium name="Genoscope - CEA"/>
            <person name="William W."/>
        </authorList>
    </citation>
    <scope>NUCLEOTIDE SEQUENCE [LARGE SCALE GENOMIC DNA]</scope>
</reference>
<feature type="region of interest" description="Disordered" evidence="3">
    <location>
        <begin position="334"/>
        <end position="369"/>
    </location>
</feature>
<comment type="caution">
    <text evidence="6">The sequence shown here is derived from an EMBL/GenBank/DDBJ whole genome shotgun (WGS) entry which is preliminary data.</text>
</comment>
<dbReference type="GO" id="GO:0006508">
    <property type="term" value="P:proteolysis"/>
    <property type="evidence" value="ECO:0007669"/>
    <property type="project" value="InterPro"/>
</dbReference>
<dbReference type="PANTHER" id="PTHR47901:SF3">
    <property type="entry name" value="CASPASE-1"/>
    <property type="match status" value="1"/>
</dbReference>
<dbReference type="InterPro" id="IPR029030">
    <property type="entry name" value="Caspase-like_dom_sf"/>
</dbReference>
<dbReference type="InterPro" id="IPR015917">
    <property type="entry name" value="Pept_C14A"/>
</dbReference>
<dbReference type="GO" id="GO:0097169">
    <property type="term" value="C:AIM2 inflammasome complex"/>
    <property type="evidence" value="ECO:0007669"/>
    <property type="project" value="TreeGrafter"/>
</dbReference>
<evidence type="ECO:0000256" key="1">
    <source>
        <dbReference type="ARBA" id="ARBA00010134"/>
    </source>
</evidence>
<keyword evidence="7" id="KW-1185">Reference proteome</keyword>
<dbReference type="GO" id="GO:0072557">
    <property type="term" value="C:IPAF inflammasome complex"/>
    <property type="evidence" value="ECO:0007669"/>
    <property type="project" value="TreeGrafter"/>
</dbReference>
<evidence type="ECO:0000313" key="7">
    <source>
        <dbReference type="Proteomes" id="UP001497497"/>
    </source>
</evidence>
<name>A0AAV2H4S0_LYMST</name>
<dbReference type="Proteomes" id="UP001497497">
    <property type="component" value="Unassembled WGS sequence"/>
</dbReference>
<dbReference type="GO" id="GO:0072559">
    <property type="term" value="C:NLRP3 inflammasome complex"/>
    <property type="evidence" value="ECO:0007669"/>
    <property type="project" value="TreeGrafter"/>
</dbReference>
<dbReference type="PROSITE" id="PS50208">
    <property type="entry name" value="CASPASE_P20"/>
    <property type="match status" value="1"/>
</dbReference>
<dbReference type="InterPro" id="IPR002138">
    <property type="entry name" value="Pept_C14_p10"/>
</dbReference>
<protein>
    <submittedName>
        <fullName evidence="6">Uncharacterized protein</fullName>
    </submittedName>
</protein>
<dbReference type="InterPro" id="IPR011600">
    <property type="entry name" value="Pept_C14_caspase"/>
</dbReference>
<dbReference type="PANTHER" id="PTHR47901">
    <property type="entry name" value="CASPASE RECRUITMENT DOMAIN-CONTAINING PROTEIN 18"/>
    <property type="match status" value="1"/>
</dbReference>
<gene>
    <name evidence="6" type="ORF">GSLYS_00002770001</name>
</gene>
<dbReference type="SMART" id="SM00115">
    <property type="entry name" value="CASc"/>
    <property type="match status" value="1"/>
</dbReference>
<feature type="compositionally biased region" description="Low complexity" evidence="3">
    <location>
        <begin position="133"/>
        <end position="151"/>
    </location>
</feature>